<gene>
    <name evidence="1" type="ORF">GTA08_BOTSDO12320</name>
</gene>
<comment type="caution">
    <text evidence="1">The sequence shown here is derived from an EMBL/GenBank/DDBJ whole genome shotgun (WGS) entry which is preliminary data.</text>
</comment>
<evidence type="ECO:0000313" key="2">
    <source>
        <dbReference type="Proteomes" id="UP000572817"/>
    </source>
</evidence>
<proteinExistence type="predicted"/>
<organism evidence="1 2">
    <name type="scientific">Botryosphaeria dothidea</name>
    <dbReference type="NCBI Taxonomy" id="55169"/>
    <lineage>
        <taxon>Eukaryota</taxon>
        <taxon>Fungi</taxon>
        <taxon>Dikarya</taxon>
        <taxon>Ascomycota</taxon>
        <taxon>Pezizomycotina</taxon>
        <taxon>Dothideomycetes</taxon>
        <taxon>Dothideomycetes incertae sedis</taxon>
        <taxon>Botryosphaeriales</taxon>
        <taxon>Botryosphaeriaceae</taxon>
        <taxon>Botryosphaeria</taxon>
    </lineage>
</organism>
<reference evidence="1" key="1">
    <citation type="submission" date="2020-04" db="EMBL/GenBank/DDBJ databases">
        <title>Genome Assembly and Annotation of Botryosphaeria dothidea sdau 11-99, a Latent Pathogen of Apple Fruit Ring Rot in China.</title>
        <authorList>
            <person name="Yu C."/>
            <person name="Diao Y."/>
            <person name="Lu Q."/>
            <person name="Zhao J."/>
            <person name="Cui S."/>
            <person name="Peng C."/>
            <person name="He B."/>
            <person name="Liu H."/>
        </authorList>
    </citation>
    <scope>NUCLEOTIDE SEQUENCE [LARGE SCALE GENOMIC DNA]</scope>
    <source>
        <strain evidence="1">Sdau11-99</strain>
    </source>
</reference>
<dbReference type="CDD" id="cd12148">
    <property type="entry name" value="fungal_TF_MHR"/>
    <property type="match status" value="1"/>
</dbReference>
<dbReference type="AlphaFoldDB" id="A0A8H4N7H7"/>
<dbReference type="EMBL" id="WWBZ02000007">
    <property type="protein sequence ID" value="KAF4311965.1"/>
    <property type="molecule type" value="Genomic_DNA"/>
</dbReference>
<evidence type="ECO:0000313" key="1">
    <source>
        <dbReference type="EMBL" id="KAF4311965.1"/>
    </source>
</evidence>
<keyword evidence="2" id="KW-1185">Reference proteome</keyword>
<dbReference type="InterPro" id="IPR053181">
    <property type="entry name" value="EcdB-like_regulator"/>
</dbReference>
<dbReference type="PANTHER" id="PTHR47785">
    <property type="entry name" value="ZN(II)2CYS6 TRANSCRIPTION FACTOR (EUROFUNG)-RELATED-RELATED"/>
    <property type="match status" value="1"/>
</dbReference>
<dbReference type="Proteomes" id="UP000572817">
    <property type="component" value="Unassembled WGS sequence"/>
</dbReference>
<accession>A0A8H4N7H7</accession>
<dbReference type="OrthoDB" id="6133115at2759"/>
<dbReference type="PANTHER" id="PTHR47785:SF6">
    <property type="entry name" value="ZN(II)2CYS6 TRANSCRIPTION FACTOR (EUROFUNG)"/>
    <property type="match status" value="1"/>
</dbReference>
<protein>
    <submittedName>
        <fullName evidence="1">Transcription factor</fullName>
    </submittedName>
</protein>
<name>A0A8H4N7H7_9PEZI</name>
<sequence>MLRKADGSLGDDLEQLMSCGSAWLVRQEIQADSDPIPPDALLRSSTFYVPTEPDGLPRSMFPDLTVDLMDFYTSAYFGSFNMVYPVLDREDFVTSVLPTMKTHGFAIGCLKWYYFDLNLPRTDGENLHDAIALPDFSDRKDFEGQPSIESKYQYNFLSMLSLRALMHRTFEELHDPSDEGRREGEKAHQKIIISELSHQLNTWRTLLPQDLAWDDDTRLDCNVERDAADVPPLLHVDILLAQLRCRYYYARFMIHRPFVWKVLHETSASLSQSPDILEGFIVAVDSMMHWPIAYPSVRDKKRLVPNNFVWTQSFLMFLLILRVVRDNDDVWQFCKKRVGARRIEESVDVMLDWIGDLRMVDGMARWAWRILTPIYGLAE</sequence>